<comment type="caution">
    <text evidence="1">The sequence shown here is derived from an EMBL/GenBank/DDBJ whole genome shotgun (WGS) entry which is preliminary data.</text>
</comment>
<dbReference type="AlphaFoldDB" id="A0A1J4QAN4"/>
<accession>A0A1J4QAN4</accession>
<proteinExistence type="predicted"/>
<organism evidence="1 2">
    <name type="scientific">Oceanisphaera psychrotolerans</name>
    <dbReference type="NCBI Taxonomy" id="1414654"/>
    <lineage>
        <taxon>Bacteria</taxon>
        <taxon>Pseudomonadati</taxon>
        <taxon>Pseudomonadota</taxon>
        <taxon>Gammaproteobacteria</taxon>
        <taxon>Aeromonadales</taxon>
        <taxon>Aeromonadaceae</taxon>
        <taxon>Oceanisphaera</taxon>
    </lineage>
</organism>
<dbReference type="CDD" id="cd09731">
    <property type="entry name" value="Cse2_I-E"/>
    <property type="match status" value="1"/>
</dbReference>
<dbReference type="NCBIfam" id="TIGR02548">
    <property type="entry name" value="casB_cse2"/>
    <property type="match status" value="1"/>
</dbReference>
<dbReference type="InterPro" id="IPR038287">
    <property type="entry name" value="Cse2_sf"/>
</dbReference>
<dbReference type="STRING" id="1414654.BFR47_04690"/>
<protein>
    <submittedName>
        <fullName evidence="1">Type I-E CRISPR-associated protein Cse2/CasB</fullName>
    </submittedName>
</protein>
<dbReference type="InterPro" id="IPR013382">
    <property type="entry name" value="CRISPR-assoc_prot_Cse2"/>
</dbReference>
<sequence>MTDIEQSAPATSAFAGEAALMRWWQAMTLSEQELTALKIRPAPTVFRAELKRTETPEAVLMTQGFRALWLGLPESARQRRPWSMLAWATLAGVLSHVRLQDDSRSFAASLGKIDANTDKPRVSELRFQQLQGARTPEEFYRRLHRLVKQVKGQTQVVSLAKGILGWFDEHYGHAPLRADKKIAVRWAMDYYQAAEKGLTKTKD</sequence>
<gene>
    <name evidence="1" type="ORF">BFR47_04690</name>
</gene>
<keyword evidence="2" id="KW-1185">Reference proteome</keyword>
<dbReference type="RefSeq" id="WP_071473657.1">
    <property type="nucleotide sequence ID" value="NZ_MDKE01000044.1"/>
</dbReference>
<dbReference type="EMBL" id="MDKE01000044">
    <property type="protein sequence ID" value="OIN06642.1"/>
    <property type="molecule type" value="Genomic_DNA"/>
</dbReference>
<reference evidence="1 2" key="1">
    <citation type="submission" date="2016-07" db="EMBL/GenBank/DDBJ databases">
        <title>Draft Genome Sequence of Oceanisphaera psychrotolerans, isolated from coastal sediment samples.</title>
        <authorList>
            <person name="Zhuo S."/>
            <person name="Ruan Z."/>
        </authorList>
    </citation>
    <scope>NUCLEOTIDE SEQUENCE [LARGE SCALE GENOMIC DNA]</scope>
    <source>
        <strain evidence="1 2">LAM-WHM-ZC</strain>
    </source>
</reference>
<name>A0A1J4QAN4_9GAMM</name>
<dbReference type="Pfam" id="PF09485">
    <property type="entry name" value="CRISPR_Cse2"/>
    <property type="match status" value="1"/>
</dbReference>
<dbReference type="Gene3D" id="1.10.520.40">
    <property type="entry name" value="CRISPR-associated protein Cse2"/>
    <property type="match status" value="1"/>
</dbReference>
<evidence type="ECO:0000313" key="2">
    <source>
        <dbReference type="Proteomes" id="UP000243073"/>
    </source>
</evidence>
<dbReference type="Proteomes" id="UP000243073">
    <property type="component" value="Unassembled WGS sequence"/>
</dbReference>
<evidence type="ECO:0000313" key="1">
    <source>
        <dbReference type="EMBL" id="OIN06642.1"/>
    </source>
</evidence>